<sequence length="48" mass="5318">MTEVIPFRGLLCDPERVAMEGVIAPPYDVITPARVECGKEFAYDTDSD</sequence>
<evidence type="ECO:0000313" key="1">
    <source>
        <dbReference type="EMBL" id="KJU83135.1"/>
    </source>
</evidence>
<comment type="caution">
    <text evidence="1">The sequence shown here is derived from an EMBL/GenBank/DDBJ whole genome shotgun (WGS) entry which is preliminary data.</text>
</comment>
<dbReference type="Proteomes" id="UP000033423">
    <property type="component" value="Unassembled WGS sequence"/>
</dbReference>
<dbReference type="AlphaFoldDB" id="A0A0F3GMI4"/>
<protein>
    <submittedName>
        <fullName evidence="1">Uncharacterized protein</fullName>
    </submittedName>
</protein>
<keyword evidence="2" id="KW-1185">Reference proteome</keyword>
<organism evidence="1 2">
    <name type="scientific">Candidatus Magnetobacterium bavaricum</name>
    <dbReference type="NCBI Taxonomy" id="29290"/>
    <lineage>
        <taxon>Bacteria</taxon>
        <taxon>Pseudomonadati</taxon>
        <taxon>Nitrospirota</taxon>
        <taxon>Thermodesulfovibrionia</taxon>
        <taxon>Thermodesulfovibrionales</taxon>
        <taxon>Candidatus Magnetobacteriaceae</taxon>
        <taxon>Candidatus Magnetobacterium</taxon>
    </lineage>
</organism>
<reference evidence="1 2" key="1">
    <citation type="submission" date="2015-02" db="EMBL/GenBank/DDBJ databases">
        <title>Single-cell genomics of uncultivated deep-branching MTB reveals a conserved set of magnetosome genes.</title>
        <authorList>
            <person name="Kolinko S."/>
            <person name="Richter M."/>
            <person name="Glockner F.O."/>
            <person name="Brachmann A."/>
            <person name="Schuler D."/>
        </authorList>
    </citation>
    <scope>NUCLEOTIDE SEQUENCE [LARGE SCALE GENOMIC DNA]</scope>
    <source>
        <strain evidence="1">TM-1</strain>
    </source>
</reference>
<accession>A0A0F3GMI4</accession>
<proteinExistence type="predicted"/>
<gene>
    <name evidence="1" type="ORF">MBAV_004676</name>
</gene>
<dbReference type="EMBL" id="LACI01002024">
    <property type="protein sequence ID" value="KJU83135.1"/>
    <property type="molecule type" value="Genomic_DNA"/>
</dbReference>
<name>A0A0F3GMI4_9BACT</name>
<evidence type="ECO:0000313" key="2">
    <source>
        <dbReference type="Proteomes" id="UP000033423"/>
    </source>
</evidence>